<organism evidence="1 2">
    <name type="scientific">Persicobacter diffluens</name>
    <dbReference type="NCBI Taxonomy" id="981"/>
    <lineage>
        <taxon>Bacteria</taxon>
        <taxon>Pseudomonadati</taxon>
        <taxon>Bacteroidota</taxon>
        <taxon>Cytophagia</taxon>
        <taxon>Cytophagales</taxon>
        <taxon>Persicobacteraceae</taxon>
        <taxon>Persicobacter</taxon>
    </lineage>
</organism>
<comment type="caution">
    <text evidence="1">The sequence shown here is derived from an EMBL/GenBank/DDBJ whole genome shotgun (WGS) entry which is preliminary data.</text>
</comment>
<protein>
    <submittedName>
        <fullName evidence="1">Uncharacterized protein</fullName>
    </submittedName>
</protein>
<accession>A0AAN5AJ92</accession>
<proteinExistence type="predicted"/>
<evidence type="ECO:0000313" key="2">
    <source>
        <dbReference type="Proteomes" id="UP001310022"/>
    </source>
</evidence>
<dbReference type="EMBL" id="BQKE01000001">
    <property type="protein sequence ID" value="GJM61375.1"/>
    <property type="molecule type" value="Genomic_DNA"/>
</dbReference>
<keyword evidence="2" id="KW-1185">Reference proteome</keyword>
<reference evidence="1 2" key="1">
    <citation type="submission" date="2021-12" db="EMBL/GenBank/DDBJ databases">
        <title>Genome sequencing of bacteria with rrn-lacking chromosome and rrn-plasmid.</title>
        <authorList>
            <person name="Anda M."/>
            <person name="Iwasaki W."/>
        </authorList>
    </citation>
    <scope>NUCLEOTIDE SEQUENCE [LARGE SCALE GENOMIC DNA]</scope>
    <source>
        <strain evidence="1 2">NBRC 15940</strain>
    </source>
</reference>
<evidence type="ECO:0000313" key="1">
    <source>
        <dbReference type="EMBL" id="GJM61375.1"/>
    </source>
</evidence>
<dbReference type="AlphaFoldDB" id="A0AAN5AJ92"/>
<dbReference type="Proteomes" id="UP001310022">
    <property type="component" value="Unassembled WGS sequence"/>
</dbReference>
<sequence length="189" mass="21937">MLDLSMISFRDLEEGMELIGRIKKKNREDFSVIVTAIMNRQVVFQSFANKINVELGAQCIPLLNYLFFALWSEGLVTLDKEREHIAVGLYKKEVNRLRRFFAAVKKNRKKAINVYIRGIRLGNVKVLAHALAYGWESVRVKLDQRQADYFFLHTMALLYTVQECVVSEDEEEQGDEADFLDLLEPDMVL</sequence>
<gene>
    <name evidence="1" type="ORF">PEDI_19270</name>
</gene>
<name>A0AAN5AJ92_9BACT</name>